<evidence type="ECO:0000313" key="1">
    <source>
        <dbReference type="EMBL" id="KAI3739251.1"/>
    </source>
</evidence>
<name>A0ACB9CYF1_CICIN</name>
<dbReference type="Proteomes" id="UP001055811">
    <property type="component" value="Linkage Group LG05"/>
</dbReference>
<reference evidence="1 2" key="2">
    <citation type="journal article" date="2022" name="Mol. Ecol. Resour.">
        <title>The genomes of chicory, endive, great burdock and yacon provide insights into Asteraceae paleo-polyploidization history and plant inulin production.</title>
        <authorList>
            <person name="Fan W."/>
            <person name="Wang S."/>
            <person name="Wang H."/>
            <person name="Wang A."/>
            <person name="Jiang F."/>
            <person name="Liu H."/>
            <person name="Zhao H."/>
            <person name="Xu D."/>
            <person name="Zhang Y."/>
        </authorList>
    </citation>
    <scope>NUCLEOTIDE SEQUENCE [LARGE SCALE GENOMIC DNA]</scope>
    <source>
        <strain evidence="2">cv. Punajuju</strain>
        <tissue evidence="1">Leaves</tissue>
    </source>
</reference>
<keyword evidence="2" id="KW-1185">Reference proteome</keyword>
<organism evidence="1 2">
    <name type="scientific">Cichorium intybus</name>
    <name type="common">Chicory</name>
    <dbReference type="NCBI Taxonomy" id="13427"/>
    <lineage>
        <taxon>Eukaryota</taxon>
        <taxon>Viridiplantae</taxon>
        <taxon>Streptophyta</taxon>
        <taxon>Embryophyta</taxon>
        <taxon>Tracheophyta</taxon>
        <taxon>Spermatophyta</taxon>
        <taxon>Magnoliopsida</taxon>
        <taxon>eudicotyledons</taxon>
        <taxon>Gunneridae</taxon>
        <taxon>Pentapetalae</taxon>
        <taxon>asterids</taxon>
        <taxon>campanulids</taxon>
        <taxon>Asterales</taxon>
        <taxon>Asteraceae</taxon>
        <taxon>Cichorioideae</taxon>
        <taxon>Cichorieae</taxon>
        <taxon>Cichoriinae</taxon>
        <taxon>Cichorium</taxon>
    </lineage>
</organism>
<proteinExistence type="predicted"/>
<evidence type="ECO:0000313" key="2">
    <source>
        <dbReference type="Proteomes" id="UP001055811"/>
    </source>
</evidence>
<protein>
    <submittedName>
        <fullName evidence="1">Uncharacterized protein</fullName>
    </submittedName>
</protein>
<accession>A0ACB9CYF1</accession>
<comment type="caution">
    <text evidence="1">The sequence shown here is derived from an EMBL/GenBank/DDBJ whole genome shotgun (WGS) entry which is preliminary data.</text>
</comment>
<gene>
    <name evidence="1" type="ORF">L2E82_29650</name>
</gene>
<dbReference type="EMBL" id="CM042013">
    <property type="protein sequence ID" value="KAI3739251.1"/>
    <property type="molecule type" value="Genomic_DNA"/>
</dbReference>
<reference evidence="2" key="1">
    <citation type="journal article" date="2022" name="Mol. Ecol. Resour.">
        <title>The genomes of chicory, endive, great burdock and yacon provide insights into Asteraceae palaeo-polyploidization history and plant inulin production.</title>
        <authorList>
            <person name="Fan W."/>
            <person name="Wang S."/>
            <person name="Wang H."/>
            <person name="Wang A."/>
            <person name="Jiang F."/>
            <person name="Liu H."/>
            <person name="Zhao H."/>
            <person name="Xu D."/>
            <person name="Zhang Y."/>
        </authorList>
    </citation>
    <scope>NUCLEOTIDE SEQUENCE [LARGE SCALE GENOMIC DNA]</scope>
    <source>
        <strain evidence="2">cv. Punajuju</strain>
    </source>
</reference>
<sequence>MGSASLGRRGLRGCSKKMAHQGILGAMTENPLPGVAAGLIAGRSSDSSESQDYGGIGLVTKGQHRKSDSSGKPPSRIDKSKLKCSHCAEKGKAAMGAGTNENQTERGFGGIATAGVKDNEGNAGKGFEALSSDPCLLNPKFFSPQILEMLQDEPQTTRHANIAQNSHKAHNNDWILDSGATETMTFESSDITLSS</sequence>